<reference evidence="2 3" key="1">
    <citation type="submission" date="2024-06" db="EMBL/GenBank/DDBJ databases">
        <title>Sorghum-associated microbial communities from plants grown in Nebraska, USA.</title>
        <authorList>
            <person name="Schachtman D."/>
        </authorList>
    </citation>
    <scope>NUCLEOTIDE SEQUENCE [LARGE SCALE GENOMIC DNA]</scope>
    <source>
        <strain evidence="2 3">2857</strain>
    </source>
</reference>
<dbReference type="InterPro" id="IPR050570">
    <property type="entry name" value="Cell_wall_metabolism_enzyme"/>
</dbReference>
<feature type="domain" description="M23ase beta-sheet core" evidence="1">
    <location>
        <begin position="133"/>
        <end position="192"/>
    </location>
</feature>
<dbReference type="Proteomes" id="UP001549257">
    <property type="component" value="Unassembled WGS sequence"/>
</dbReference>
<organism evidence="2 3">
    <name type="scientific">Conyzicola nivalis</name>
    <dbReference type="NCBI Taxonomy" id="1477021"/>
    <lineage>
        <taxon>Bacteria</taxon>
        <taxon>Bacillati</taxon>
        <taxon>Actinomycetota</taxon>
        <taxon>Actinomycetes</taxon>
        <taxon>Micrococcales</taxon>
        <taxon>Microbacteriaceae</taxon>
        <taxon>Conyzicola</taxon>
    </lineage>
</organism>
<dbReference type="Gene3D" id="2.70.70.10">
    <property type="entry name" value="Glucose Permease (Domain IIA)"/>
    <property type="match status" value="1"/>
</dbReference>
<accession>A0ABV2QPY3</accession>
<name>A0ABV2QPY3_9MICO</name>
<dbReference type="InterPro" id="IPR016047">
    <property type="entry name" value="M23ase_b-sheet_dom"/>
</dbReference>
<dbReference type="PANTHER" id="PTHR21666:SF270">
    <property type="entry name" value="MUREIN HYDROLASE ACTIVATOR ENVC"/>
    <property type="match status" value="1"/>
</dbReference>
<dbReference type="InterPro" id="IPR011055">
    <property type="entry name" value="Dup_hybrid_motif"/>
</dbReference>
<evidence type="ECO:0000313" key="3">
    <source>
        <dbReference type="Proteomes" id="UP001549257"/>
    </source>
</evidence>
<dbReference type="SUPFAM" id="SSF51261">
    <property type="entry name" value="Duplicated hybrid motif"/>
    <property type="match status" value="1"/>
</dbReference>
<dbReference type="Pfam" id="PF01551">
    <property type="entry name" value="Peptidase_M23"/>
    <property type="match status" value="1"/>
</dbReference>
<protein>
    <recommendedName>
        <fullName evidence="1">M23ase beta-sheet core domain-containing protein</fullName>
    </recommendedName>
</protein>
<sequence>MRSADAAASGADPGPPTRLALPFAGRWLTQNSPARRVPSHGTDLWGERYAIDFVAVDHRGRTVDRSDWRTLFDTEPPERFFAFGRPILAPADATVVVAHDGESDHAARRSQLALVPYVLGQRERLRQGIAAIAGNHVVIALADGGFAALVHLRRGSLRVSVGDAVSTGQQLAECGNSGNSTQPHVHVQVMDRRTVGRARHSDGVRRVRRVGRGGEASAIRALRDAWRTQHRGAAVAHPLSVVVYLLHGEANR</sequence>
<evidence type="ECO:0000259" key="1">
    <source>
        <dbReference type="Pfam" id="PF01551"/>
    </source>
</evidence>
<evidence type="ECO:0000313" key="2">
    <source>
        <dbReference type="EMBL" id="MET4582583.1"/>
    </source>
</evidence>
<dbReference type="CDD" id="cd12797">
    <property type="entry name" value="M23_peptidase"/>
    <property type="match status" value="1"/>
</dbReference>
<comment type="caution">
    <text evidence="2">The sequence shown here is derived from an EMBL/GenBank/DDBJ whole genome shotgun (WGS) entry which is preliminary data.</text>
</comment>
<keyword evidence="3" id="KW-1185">Reference proteome</keyword>
<gene>
    <name evidence="2" type="ORF">ABIE21_002093</name>
</gene>
<dbReference type="PANTHER" id="PTHR21666">
    <property type="entry name" value="PEPTIDASE-RELATED"/>
    <property type="match status" value="1"/>
</dbReference>
<dbReference type="RefSeq" id="WP_354024765.1">
    <property type="nucleotide sequence ID" value="NZ_JBEPSJ010000002.1"/>
</dbReference>
<dbReference type="EMBL" id="JBEPSJ010000002">
    <property type="protein sequence ID" value="MET4582583.1"/>
    <property type="molecule type" value="Genomic_DNA"/>
</dbReference>
<proteinExistence type="predicted"/>